<dbReference type="GO" id="GO:0006886">
    <property type="term" value="P:intracellular protein transport"/>
    <property type="evidence" value="ECO:0007669"/>
    <property type="project" value="TreeGrafter"/>
</dbReference>
<dbReference type="GO" id="GO:0006890">
    <property type="term" value="P:retrograde vesicle-mediated transport, Golgi to endoplasmic reticulum"/>
    <property type="evidence" value="ECO:0007669"/>
    <property type="project" value="UniProtKB-UniRule"/>
</dbReference>
<keyword evidence="6" id="KW-1185">Reference proteome</keyword>
<dbReference type="EMBL" id="AGSI01000012">
    <property type="protein sequence ID" value="EIE21523.1"/>
    <property type="molecule type" value="Genomic_DNA"/>
</dbReference>
<dbReference type="SUPFAM" id="SSF64356">
    <property type="entry name" value="SNARE-like"/>
    <property type="match status" value="1"/>
</dbReference>
<dbReference type="GO" id="GO:0006891">
    <property type="term" value="P:intra-Golgi vesicle-mediated transport"/>
    <property type="evidence" value="ECO:0007669"/>
    <property type="project" value="TreeGrafter"/>
</dbReference>
<evidence type="ECO:0000256" key="1">
    <source>
        <dbReference type="ARBA" id="ARBA00004184"/>
    </source>
</evidence>
<proteinExistence type="inferred from homology"/>
<dbReference type="GO" id="GO:0000139">
    <property type="term" value="C:Golgi membrane"/>
    <property type="evidence" value="ECO:0007669"/>
    <property type="project" value="UniProtKB-SubCell"/>
</dbReference>
<keyword evidence="4" id="KW-0963">Cytoplasm</keyword>
<dbReference type="GO" id="GO:0030126">
    <property type="term" value="C:COPI vesicle coat"/>
    <property type="evidence" value="ECO:0007669"/>
    <property type="project" value="UniProtKB-UniRule"/>
</dbReference>
<dbReference type="Gene3D" id="3.30.450.60">
    <property type="match status" value="1"/>
</dbReference>
<dbReference type="AlphaFoldDB" id="I0YT04"/>
<evidence type="ECO:0000256" key="4">
    <source>
        <dbReference type="RuleBase" id="RU366053"/>
    </source>
</evidence>
<keyword evidence="4" id="KW-0813">Transport</keyword>
<dbReference type="KEGG" id="csl:COCSUDRAFT_66930"/>
<evidence type="ECO:0000313" key="5">
    <source>
        <dbReference type="EMBL" id="EIE21523.1"/>
    </source>
</evidence>
<dbReference type="OrthoDB" id="10249988at2759"/>
<accession>I0YT04</accession>
<dbReference type="PANTHER" id="PTHR11043:SF1">
    <property type="entry name" value="TSET COMPLEX MEMBER TSTD"/>
    <property type="match status" value="1"/>
</dbReference>
<comment type="function">
    <text evidence="4">The zeta subunit may be involved in regulating the coat assembly and, hence, the rate of biosynthetic protein transport due to its association-dissociation properties with the coatomer complex.</text>
</comment>
<sequence length="97" mass="10734">MESCGRIQSGAHVARAEGELVYHALGTGEYDELTLAETLRFIGTAFHDVLRKTPSEAVLLDNYTRVCIILSEIINEGILEITDRATLLRALKIKGFD</sequence>
<name>I0YT04_COCSC</name>
<comment type="subunit">
    <text evidence="4">Oligomeric complex that consists of at least the alpha, beta, beta', gamma, delta, epsilon and zeta subunits.</text>
</comment>
<keyword evidence="4" id="KW-0653">Protein transport</keyword>
<organism evidence="5 6">
    <name type="scientific">Coccomyxa subellipsoidea (strain C-169)</name>
    <name type="common">Green microalga</name>
    <dbReference type="NCBI Taxonomy" id="574566"/>
    <lineage>
        <taxon>Eukaryota</taxon>
        <taxon>Viridiplantae</taxon>
        <taxon>Chlorophyta</taxon>
        <taxon>core chlorophytes</taxon>
        <taxon>Trebouxiophyceae</taxon>
        <taxon>Trebouxiophyceae incertae sedis</taxon>
        <taxon>Coccomyxaceae</taxon>
        <taxon>Coccomyxa</taxon>
        <taxon>Coccomyxa subellipsoidea</taxon>
    </lineage>
</organism>
<dbReference type="InterPro" id="IPR011012">
    <property type="entry name" value="Longin-like_dom_sf"/>
</dbReference>
<evidence type="ECO:0000313" key="6">
    <source>
        <dbReference type="Proteomes" id="UP000007264"/>
    </source>
</evidence>
<keyword evidence="4" id="KW-0968">Cytoplasmic vesicle</keyword>
<keyword evidence="4" id="KW-0333">Golgi apparatus</keyword>
<dbReference type="GeneID" id="17039507"/>
<dbReference type="eggNOG" id="ENOG502RXRG">
    <property type="taxonomic scope" value="Eukaryota"/>
</dbReference>
<evidence type="ECO:0000256" key="2">
    <source>
        <dbReference type="ARBA" id="ARBA00006972"/>
    </source>
</evidence>
<comment type="caution">
    <text evidence="5">The sequence shown here is derived from an EMBL/GenBank/DDBJ whole genome shotgun (WGS) entry which is preliminary data.</text>
</comment>
<dbReference type="RefSeq" id="XP_005646067.1">
    <property type="nucleotide sequence ID" value="XM_005646010.1"/>
</dbReference>
<keyword evidence="4" id="KW-0931">ER-Golgi transport</keyword>
<evidence type="ECO:0000256" key="3">
    <source>
        <dbReference type="ARBA" id="ARBA00023136"/>
    </source>
</evidence>
<dbReference type="Proteomes" id="UP000007264">
    <property type="component" value="Unassembled WGS sequence"/>
</dbReference>
<dbReference type="PANTHER" id="PTHR11043">
    <property type="entry name" value="ZETA-COAT PROTEIN"/>
    <property type="match status" value="1"/>
</dbReference>
<keyword evidence="3 4" id="KW-0472">Membrane</keyword>
<reference evidence="5 6" key="1">
    <citation type="journal article" date="2012" name="Genome Biol.">
        <title>The genome of the polar eukaryotic microalga coccomyxa subellipsoidea reveals traits of cold adaptation.</title>
        <authorList>
            <person name="Blanc G."/>
            <person name="Agarkova I."/>
            <person name="Grimwood J."/>
            <person name="Kuo A."/>
            <person name="Brueggeman A."/>
            <person name="Dunigan D."/>
            <person name="Gurnon J."/>
            <person name="Ladunga I."/>
            <person name="Lindquist E."/>
            <person name="Lucas S."/>
            <person name="Pangilinan J."/>
            <person name="Proschold T."/>
            <person name="Salamov A."/>
            <person name="Schmutz J."/>
            <person name="Weeks D."/>
            <person name="Yamada T."/>
            <person name="Claverie J.M."/>
            <person name="Grigoriev I."/>
            <person name="Van Etten J."/>
            <person name="Lomsadze A."/>
            <person name="Borodovsky M."/>
        </authorList>
    </citation>
    <scope>NUCLEOTIDE SEQUENCE [LARGE SCALE GENOMIC DNA]</scope>
    <source>
        <strain evidence="5 6">C-169</strain>
    </source>
</reference>
<protein>
    <recommendedName>
        <fullName evidence="4">Coatomer subunit zeta</fullName>
    </recommendedName>
</protein>
<dbReference type="InterPro" id="IPR039652">
    <property type="entry name" value="Coatomer_zeta"/>
</dbReference>
<comment type="similarity">
    <text evidence="2 4">Belongs to the adaptor complexes small subunit family.</text>
</comment>
<dbReference type="STRING" id="574566.I0YT04"/>
<comment type="subcellular location">
    <subcellularLocation>
        <location evidence="4">Cytoplasm</location>
    </subcellularLocation>
    <subcellularLocation>
        <location evidence="4">Golgi apparatus membrane</location>
        <topology evidence="4">Peripheral membrane protein</topology>
        <orientation evidence="4">Cytoplasmic side</orientation>
    </subcellularLocation>
    <subcellularLocation>
        <location evidence="4">Cytoplasmic vesicle</location>
        <location evidence="4">COPI-coated vesicle membrane</location>
        <topology evidence="4">Peripheral membrane protein</topology>
        <orientation evidence="4">Cytoplasmic side</orientation>
    </subcellularLocation>
    <subcellularLocation>
        <location evidence="1">Endomembrane system</location>
        <topology evidence="1">Peripheral membrane protein</topology>
    </subcellularLocation>
</comment>
<gene>
    <name evidence="5" type="ORF">COCSUDRAFT_66930</name>
</gene>